<gene>
    <name evidence="6" type="ORF">ISU10_14060</name>
</gene>
<feature type="region of interest" description="Disordered" evidence="4">
    <location>
        <begin position="546"/>
        <end position="579"/>
    </location>
</feature>
<name>A0A930VLJ6_9ACTN</name>
<dbReference type="Pfam" id="PF00476">
    <property type="entry name" value="DNA_pol_A"/>
    <property type="match status" value="1"/>
</dbReference>
<dbReference type="InterPro" id="IPR002298">
    <property type="entry name" value="DNA_polymerase_A"/>
</dbReference>
<dbReference type="GO" id="GO:0003677">
    <property type="term" value="F:DNA binding"/>
    <property type="evidence" value="ECO:0007669"/>
    <property type="project" value="InterPro"/>
</dbReference>
<dbReference type="CDD" id="cd06444">
    <property type="entry name" value="DNA_pol_A"/>
    <property type="match status" value="1"/>
</dbReference>
<dbReference type="InterPro" id="IPR001098">
    <property type="entry name" value="DNA-dir_DNA_pol_A_palm_dom"/>
</dbReference>
<dbReference type="InterPro" id="IPR043502">
    <property type="entry name" value="DNA/RNA_pol_sf"/>
</dbReference>
<keyword evidence="7" id="KW-1185">Reference proteome</keyword>
<dbReference type="GO" id="GO:0006261">
    <property type="term" value="P:DNA-templated DNA replication"/>
    <property type="evidence" value="ECO:0007669"/>
    <property type="project" value="InterPro"/>
</dbReference>
<protein>
    <recommendedName>
        <fullName evidence="1">DNA-directed DNA polymerase</fullName>
        <ecNumber evidence="1">2.7.7.7</ecNumber>
    </recommendedName>
</protein>
<dbReference type="NCBIfam" id="NF011538">
    <property type="entry name" value="PRK14975.1-1"/>
    <property type="match status" value="1"/>
</dbReference>
<dbReference type="EMBL" id="JADKPO010000018">
    <property type="protein sequence ID" value="MBF4768887.1"/>
    <property type="molecule type" value="Genomic_DNA"/>
</dbReference>
<evidence type="ECO:0000259" key="5">
    <source>
        <dbReference type="SMART" id="SM00482"/>
    </source>
</evidence>
<dbReference type="GO" id="GO:0003887">
    <property type="term" value="F:DNA-directed DNA polymerase activity"/>
    <property type="evidence" value="ECO:0007669"/>
    <property type="project" value="UniProtKB-EC"/>
</dbReference>
<dbReference type="Gene3D" id="1.10.150.20">
    <property type="entry name" value="5' to 3' exonuclease, C-terminal subdomain"/>
    <property type="match status" value="1"/>
</dbReference>
<keyword evidence="2" id="KW-0235">DNA replication</keyword>
<dbReference type="SMART" id="SM00482">
    <property type="entry name" value="POLAc"/>
    <property type="match status" value="1"/>
</dbReference>
<dbReference type="AlphaFoldDB" id="A0A930VLJ6"/>
<dbReference type="GO" id="GO:0004527">
    <property type="term" value="F:exonuclease activity"/>
    <property type="evidence" value="ECO:0007669"/>
    <property type="project" value="UniProtKB-KW"/>
</dbReference>
<dbReference type="SUPFAM" id="SSF56672">
    <property type="entry name" value="DNA/RNA polymerases"/>
    <property type="match status" value="1"/>
</dbReference>
<proteinExistence type="predicted"/>
<feature type="compositionally biased region" description="Basic and acidic residues" evidence="4">
    <location>
        <begin position="552"/>
        <end position="562"/>
    </location>
</feature>
<dbReference type="Proteomes" id="UP000660668">
    <property type="component" value="Unassembled WGS sequence"/>
</dbReference>
<dbReference type="Gene3D" id="3.30.70.370">
    <property type="match status" value="1"/>
</dbReference>
<dbReference type="GO" id="GO:0006302">
    <property type="term" value="P:double-strand break repair"/>
    <property type="evidence" value="ECO:0007669"/>
    <property type="project" value="TreeGrafter"/>
</dbReference>
<comment type="catalytic activity">
    <reaction evidence="3">
        <text>DNA(n) + a 2'-deoxyribonucleoside 5'-triphosphate = DNA(n+1) + diphosphate</text>
        <dbReference type="Rhea" id="RHEA:22508"/>
        <dbReference type="Rhea" id="RHEA-COMP:17339"/>
        <dbReference type="Rhea" id="RHEA-COMP:17340"/>
        <dbReference type="ChEBI" id="CHEBI:33019"/>
        <dbReference type="ChEBI" id="CHEBI:61560"/>
        <dbReference type="ChEBI" id="CHEBI:173112"/>
        <dbReference type="EC" id="2.7.7.7"/>
    </reaction>
</comment>
<evidence type="ECO:0000313" key="7">
    <source>
        <dbReference type="Proteomes" id="UP000660668"/>
    </source>
</evidence>
<dbReference type="PANTHER" id="PTHR10133">
    <property type="entry name" value="DNA POLYMERASE I"/>
    <property type="match status" value="1"/>
</dbReference>
<feature type="domain" description="DNA-directed DNA polymerase family A palm" evidence="5">
    <location>
        <begin position="307"/>
        <end position="508"/>
    </location>
</feature>
<evidence type="ECO:0000256" key="3">
    <source>
        <dbReference type="ARBA" id="ARBA00049244"/>
    </source>
</evidence>
<keyword evidence="6" id="KW-0540">Nuclease</keyword>
<evidence type="ECO:0000256" key="4">
    <source>
        <dbReference type="SAM" id="MobiDB-lite"/>
    </source>
</evidence>
<keyword evidence="6" id="KW-0269">Exonuclease</keyword>
<evidence type="ECO:0000313" key="6">
    <source>
        <dbReference type="EMBL" id="MBF4768887.1"/>
    </source>
</evidence>
<evidence type="ECO:0000256" key="1">
    <source>
        <dbReference type="ARBA" id="ARBA00012417"/>
    </source>
</evidence>
<dbReference type="PANTHER" id="PTHR10133:SF27">
    <property type="entry name" value="DNA POLYMERASE NU"/>
    <property type="match status" value="1"/>
</dbReference>
<reference evidence="6" key="1">
    <citation type="submission" date="2020-11" db="EMBL/GenBank/DDBJ databases">
        <title>Nocardioides cynanchi sp. nov., isolated from soil of rhizosphere of Cynanchum wilfordii.</title>
        <authorList>
            <person name="Lee J.-S."/>
            <person name="Suh M.K."/>
            <person name="Kim J.-S."/>
        </authorList>
    </citation>
    <scope>NUCLEOTIDE SEQUENCE</scope>
    <source>
        <strain evidence="6">KCTC 19276</strain>
    </source>
</reference>
<keyword evidence="6" id="KW-0378">Hydrolase</keyword>
<comment type="caution">
    <text evidence="6">The sequence shown here is derived from an EMBL/GenBank/DDBJ whole genome shotgun (WGS) entry which is preliminary data.</text>
</comment>
<organism evidence="6 7">
    <name type="scientific">Nocardioides agariphilus</name>
    <dbReference type="NCBI Taxonomy" id="433664"/>
    <lineage>
        <taxon>Bacteria</taxon>
        <taxon>Bacillati</taxon>
        <taxon>Actinomycetota</taxon>
        <taxon>Actinomycetes</taxon>
        <taxon>Propionibacteriales</taxon>
        <taxon>Nocardioidaceae</taxon>
        <taxon>Nocardioides</taxon>
    </lineage>
</organism>
<sequence length="579" mass="62612">MSQVGAKVSRVSRIWVSRLPGERVLARESGSRHDLSMTDLAAFVAGREADSPRWVWDDTARWYPPLLEAGVRVERCHDLRLAHQLLRRAPAVDQGLLDGEAEHWDRLGPSASGEPALFAPDDSLEHLDAYVEDQRQLAAVAASPDAAKLALLLAAESSGALVAAEMTHAGLPWSIELHQRLLAERLGPRPPRGQRPAALEALAAEVRQRLDAPRLNPDSRPELLAALRRAGLDVADTRASSLRRLDHPGIESVLRYKQLAHLFQNNGWDWIDQWVRDRRFRPSYQPAGSTTGRWSSNGGGALSIPAHVRPAAVADEGWLLVVADVAQLEPRVLAGMSGDLALSAAARGADLYEGMVDAGAVASRRDAKLGLLGAMYGATTGESGRILDSLTRRYPQAFGLVEAAARAGERGEVVRTLLGRGSPSIGDAWDHDNDEAPPDPDRMAARRRAFGRFTRNFVVQGTGAEWALCWIADLRNRLWRLGDGQLTTRPHLVFFLHDEVVVHTPEALAESVTREVADAAATAGRLVFRDVAVDFPLNVSVVRSYADAGKPGSDESSARSDGSDAATATGRASFQAEGG</sequence>
<accession>A0A930VLJ6</accession>
<evidence type="ECO:0000256" key="2">
    <source>
        <dbReference type="ARBA" id="ARBA00022705"/>
    </source>
</evidence>
<dbReference type="EC" id="2.7.7.7" evidence="1"/>